<evidence type="ECO:0000313" key="1">
    <source>
        <dbReference type="EMBL" id="KAA8899063.1"/>
    </source>
</evidence>
<sequence>MAFNFANLTKDLKSLSDRVSSEFSSEVLPFAQRQARIVQERLGKVPEDEISQLPSEYTDLAAKCNNIEQLYKNLLKVTSVYSNESYDYPGNLQESLGEMGRDWGSRVSNLSKATTPQEAQQALVNPGTGDFRPPKTLYHALSRASNPDQLATPQQEFSTLPQNPEDPLVKGLTIYSEGMNKIGNARLGQDQLICTKFNEPLTTTLRQLISQSNNIQKKVEQKRIDYDLARLNLASCTVATKEPQLRVVMENAEDEFANTVEDAINIMNNVLANAKPLEEFLELIKAQLAYHKLASELLGTMTTQFEQLVEENHDQDVTAPSDSGDFDI</sequence>
<dbReference type="Pfam" id="PF10455">
    <property type="entry name" value="BAR_2"/>
    <property type="match status" value="1"/>
</dbReference>
<dbReference type="RefSeq" id="XP_034010740.1">
    <property type="nucleotide sequence ID" value="XM_034157318.1"/>
</dbReference>
<protein>
    <recommendedName>
        <fullName evidence="3">BAR domain-containing protein</fullName>
    </recommendedName>
</protein>
<proteinExistence type="predicted"/>
<comment type="caution">
    <text evidence="1">The sequence shown here is derived from an EMBL/GenBank/DDBJ whole genome shotgun (WGS) entry which is preliminary data.</text>
</comment>
<dbReference type="GeneID" id="54783095"/>
<evidence type="ECO:0000313" key="2">
    <source>
        <dbReference type="Proteomes" id="UP000449547"/>
    </source>
</evidence>
<evidence type="ECO:0008006" key="3">
    <source>
        <dbReference type="Google" id="ProtNLM"/>
    </source>
</evidence>
<keyword evidence="2" id="KW-1185">Reference proteome</keyword>
<dbReference type="OMA" id="NIMFATR"/>
<organism evidence="1 2">
    <name type="scientific">Diutina rugosa</name>
    <name type="common">Yeast</name>
    <name type="synonym">Candida rugosa</name>
    <dbReference type="NCBI Taxonomy" id="5481"/>
    <lineage>
        <taxon>Eukaryota</taxon>
        <taxon>Fungi</taxon>
        <taxon>Dikarya</taxon>
        <taxon>Ascomycota</taxon>
        <taxon>Saccharomycotina</taxon>
        <taxon>Pichiomycetes</taxon>
        <taxon>Debaryomycetaceae</taxon>
        <taxon>Diutina</taxon>
    </lineage>
</organism>
<gene>
    <name evidence="1" type="ORF">DIURU_004444</name>
</gene>
<reference evidence="1 2" key="1">
    <citation type="submission" date="2019-07" db="EMBL/GenBank/DDBJ databases">
        <title>Genome assembly of two rare yeast pathogens: Diutina rugosa and Trichomonascus ciferrii.</title>
        <authorList>
            <person name="Mixao V."/>
            <person name="Saus E."/>
            <person name="Hansen A."/>
            <person name="Lass-Flor C."/>
            <person name="Gabaldon T."/>
        </authorList>
    </citation>
    <scope>NUCLEOTIDE SEQUENCE [LARGE SCALE GENOMIC DNA]</scope>
    <source>
        <strain evidence="1 2">CBS 613</strain>
    </source>
</reference>
<dbReference type="InterPro" id="IPR018859">
    <property type="entry name" value="BAR_dom-cont"/>
</dbReference>
<dbReference type="InterPro" id="IPR027267">
    <property type="entry name" value="AH/BAR_dom_sf"/>
</dbReference>
<accession>A0A642UHE0</accession>
<dbReference type="SUPFAM" id="SSF103657">
    <property type="entry name" value="BAR/IMD domain-like"/>
    <property type="match status" value="1"/>
</dbReference>
<dbReference type="CDD" id="cd07600">
    <property type="entry name" value="BAR_Gvp36"/>
    <property type="match status" value="1"/>
</dbReference>
<dbReference type="OrthoDB" id="5549748at2759"/>
<dbReference type="EMBL" id="SWFT01000130">
    <property type="protein sequence ID" value="KAA8899063.1"/>
    <property type="molecule type" value="Genomic_DNA"/>
</dbReference>
<dbReference type="Gene3D" id="1.20.1270.60">
    <property type="entry name" value="Arfaptin homology (AH) domain/BAR domain"/>
    <property type="match status" value="1"/>
</dbReference>
<dbReference type="VEuPathDB" id="FungiDB:DIURU_004444"/>
<dbReference type="AlphaFoldDB" id="A0A642UHE0"/>
<dbReference type="Proteomes" id="UP000449547">
    <property type="component" value="Unassembled WGS sequence"/>
</dbReference>
<name>A0A642UHE0_DIURU</name>